<name>A0A8U0QG44_SALNM</name>
<dbReference type="GO" id="GO:0070086">
    <property type="term" value="P:ubiquitin-dependent endocytosis"/>
    <property type="evidence" value="ECO:0007669"/>
    <property type="project" value="TreeGrafter"/>
</dbReference>
<keyword evidence="6" id="KW-1185">Reference proteome</keyword>
<dbReference type="PROSITE" id="PS51065">
    <property type="entry name" value="NHR"/>
    <property type="match status" value="1"/>
</dbReference>
<keyword evidence="4" id="KW-0862">Zinc</keyword>
<dbReference type="AlphaFoldDB" id="A0A8U0QG44"/>
<dbReference type="Pfam" id="PF07177">
    <property type="entry name" value="Neuralized"/>
    <property type="match status" value="1"/>
</dbReference>
<keyword evidence="2" id="KW-0677">Repeat</keyword>
<dbReference type="PANTHER" id="PTHR12429">
    <property type="entry name" value="NEURALIZED"/>
    <property type="match status" value="1"/>
</dbReference>
<dbReference type="GeneID" id="120043136"/>
<accession>A0A8U0QG44</accession>
<dbReference type="Gene3D" id="2.60.120.920">
    <property type="match status" value="1"/>
</dbReference>
<dbReference type="InterPro" id="IPR043136">
    <property type="entry name" value="B30.2/SPRY_sf"/>
</dbReference>
<evidence type="ECO:0000256" key="4">
    <source>
        <dbReference type="ARBA" id="ARBA00022833"/>
    </source>
</evidence>
<dbReference type="KEGG" id="snh:120043136"/>
<protein>
    <submittedName>
        <fullName evidence="7">E3 ubiquitin-protein ligase NEURL3-like</fullName>
    </submittedName>
</protein>
<keyword evidence="1" id="KW-0479">Metal-binding</keyword>
<gene>
    <name evidence="7" type="primary">LOC120043136</name>
</gene>
<evidence type="ECO:0000259" key="5">
    <source>
        <dbReference type="PROSITE" id="PS51065"/>
    </source>
</evidence>
<evidence type="ECO:0000313" key="7">
    <source>
        <dbReference type="RefSeq" id="XP_038843776.1"/>
    </source>
</evidence>
<reference evidence="7" key="1">
    <citation type="submission" date="2025-08" db="UniProtKB">
        <authorList>
            <consortium name="RefSeq"/>
        </authorList>
    </citation>
    <scope>IDENTIFICATION</scope>
    <source>
        <tissue evidence="7">White muscle</tissue>
    </source>
</reference>
<dbReference type="PANTHER" id="PTHR12429:SF36">
    <property type="entry name" value="E3 UBIQUITIN-PROTEIN LIGASE NEURL3"/>
    <property type="match status" value="1"/>
</dbReference>
<dbReference type="InterPro" id="IPR037962">
    <property type="entry name" value="Neuralized"/>
</dbReference>
<evidence type="ECO:0000256" key="3">
    <source>
        <dbReference type="ARBA" id="ARBA00022771"/>
    </source>
</evidence>
<evidence type="ECO:0000313" key="6">
    <source>
        <dbReference type="Proteomes" id="UP000808372"/>
    </source>
</evidence>
<dbReference type="SMART" id="SM00588">
    <property type="entry name" value="NEUZ"/>
    <property type="match status" value="1"/>
</dbReference>
<organism evidence="6 7">
    <name type="scientific">Salvelinus namaycush</name>
    <name type="common">Lake trout</name>
    <name type="synonym">Salmo namaycush</name>
    <dbReference type="NCBI Taxonomy" id="8040"/>
    <lineage>
        <taxon>Eukaryota</taxon>
        <taxon>Metazoa</taxon>
        <taxon>Chordata</taxon>
        <taxon>Craniata</taxon>
        <taxon>Vertebrata</taxon>
        <taxon>Euteleostomi</taxon>
        <taxon>Actinopterygii</taxon>
        <taxon>Neopterygii</taxon>
        <taxon>Teleostei</taxon>
        <taxon>Protacanthopterygii</taxon>
        <taxon>Salmoniformes</taxon>
        <taxon>Salmonidae</taxon>
        <taxon>Salmoninae</taxon>
        <taxon>Salvelinus</taxon>
    </lineage>
</organism>
<proteinExistence type="predicted"/>
<evidence type="ECO:0000256" key="2">
    <source>
        <dbReference type="ARBA" id="ARBA00022737"/>
    </source>
</evidence>
<evidence type="ECO:0000256" key="1">
    <source>
        <dbReference type="ARBA" id="ARBA00022723"/>
    </source>
</evidence>
<dbReference type="GO" id="GO:0005769">
    <property type="term" value="C:early endosome"/>
    <property type="evidence" value="ECO:0007669"/>
    <property type="project" value="TreeGrafter"/>
</dbReference>
<dbReference type="InterPro" id="IPR006573">
    <property type="entry name" value="NHR_dom"/>
</dbReference>
<dbReference type="RefSeq" id="XP_038843776.1">
    <property type="nucleotide sequence ID" value="XM_038987848.1"/>
</dbReference>
<feature type="domain" description="NHR" evidence="5">
    <location>
        <begin position="20"/>
        <end position="177"/>
    </location>
</feature>
<sequence>MGNSKSIEFCPTHGRHCLGPLSFHIGVLGTQVCLSLGGRRVERNRETFQNGLTFSSRPVRVQEKIHLRVELCDQHWNGALRVGFTSIPPSSCGPLFPPAMAIPDLTTTDRYWASPVPSSLNMPGAELRFWVTPKGVLVYEGQNRVRYLLLKGVDVRSPLWAIIDVYGQTRAVLLLGSKKKRCNTRRSCPVPPPPSVSYEDSCMCVNKGHPCCTSQGNNLPTDPIITTQMDSSAVVTLTGDPDWQRHLLLDSEVYQRIQGRRETPTDPRQSNTVHLIQEVLEEDCRR</sequence>
<dbReference type="GO" id="GO:0008270">
    <property type="term" value="F:zinc ion binding"/>
    <property type="evidence" value="ECO:0007669"/>
    <property type="project" value="UniProtKB-KW"/>
</dbReference>
<keyword evidence="3" id="KW-0863">Zinc-finger</keyword>
<dbReference type="GO" id="GO:0061630">
    <property type="term" value="F:ubiquitin protein ligase activity"/>
    <property type="evidence" value="ECO:0007669"/>
    <property type="project" value="TreeGrafter"/>
</dbReference>
<dbReference type="Proteomes" id="UP000808372">
    <property type="component" value="Chromosome 3"/>
</dbReference>
<dbReference type="FunFam" id="2.60.120.920:FF:000005">
    <property type="entry name" value="Putative E3 ubiquitin-protein ligase NEURL1B"/>
    <property type="match status" value="1"/>
</dbReference>